<evidence type="ECO:0000259" key="8">
    <source>
        <dbReference type="PROSITE" id="PS50011"/>
    </source>
</evidence>
<dbReference type="GO" id="GO:0005737">
    <property type="term" value="C:cytoplasm"/>
    <property type="evidence" value="ECO:0007669"/>
    <property type="project" value="TreeGrafter"/>
</dbReference>
<feature type="transmembrane region" description="Helical" evidence="7">
    <location>
        <begin position="1192"/>
        <end position="1217"/>
    </location>
</feature>
<dbReference type="SMART" id="SM00220">
    <property type="entry name" value="S_TKc"/>
    <property type="match status" value="1"/>
</dbReference>
<feature type="compositionally biased region" description="Polar residues" evidence="6">
    <location>
        <begin position="122"/>
        <end position="137"/>
    </location>
</feature>
<dbReference type="OrthoDB" id="5337378at2759"/>
<evidence type="ECO:0000256" key="4">
    <source>
        <dbReference type="ARBA" id="ARBA00022840"/>
    </source>
</evidence>
<dbReference type="GO" id="GO:0005524">
    <property type="term" value="F:ATP binding"/>
    <property type="evidence" value="ECO:0007669"/>
    <property type="project" value="UniProtKB-KW"/>
</dbReference>
<dbReference type="InterPro" id="IPR050339">
    <property type="entry name" value="CC_SR_Kinase"/>
</dbReference>
<dbReference type="PANTHER" id="PTHR11042">
    <property type="entry name" value="EUKARYOTIC TRANSLATION INITIATION FACTOR 2-ALPHA KINASE EIF2-ALPHA KINASE -RELATED"/>
    <property type="match status" value="1"/>
</dbReference>
<feature type="compositionally biased region" description="Basic and acidic residues" evidence="6">
    <location>
        <begin position="387"/>
        <end position="400"/>
    </location>
</feature>
<dbReference type="SUPFAM" id="SSF56112">
    <property type="entry name" value="Protein kinase-like (PK-like)"/>
    <property type="match status" value="1"/>
</dbReference>
<dbReference type="GO" id="GO:0110031">
    <property type="term" value="P:negative regulation of G2/MI transition of meiotic cell cycle"/>
    <property type="evidence" value="ECO:0007669"/>
    <property type="project" value="TreeGrafter"/>
</dbReference>
<feature type="region of interest" description="Disordered" evidence="6">
    <location>
        <begin position="244"/>
        <end position="419"/>
    </location>
</feature>
<feature type="compositionally biased region" description="Polar residues" evidence="6">
    <location>
        <begin position="322"/>
        <end position="334"/>
    </location>
</feature>
<feature type="region of interest" description="Disordered" evidence="6">
    <location>
        <begin position="84"/>
        <end position="142"/>
    </location>
</feature>
<organism evidence="9 10">
    <name type="scientific">Penicillium nordicum</name>
    <dbReference type="NCBI Taxonomy" id="229535"/>
    <lineage>
        <taxon>Eukaryota</taxon>
        <taxon>Fungi</taxon>
        <taxon>Dikarya</taxon>
        <taxon>Ascomycota</taxon>
        <taxon>Pezizomycotina</taxon>
        <taxon>Eurotiomycetes</taxon>
        <taxon>Eurotiomycetidae</taxon>
        <taxon>Eurotiales</taxon>
        <taxon>Aspergillaceae</taxon>
        <taxon>Penicillium</taxon>
    </lineage>
</organism>
<dbReference type="PANTHER" id="PTHR11042:SF196">
    <property type="entry name" value="MITOSIS INHIBITOR PROTEIN KINASE SWE1"/>
    <property type="match status" value="1"/>
</dbReference>
<dbReference type="EMBL" id="LHQQ01000085">
    <property type="protein sequence ID" value="KOS43259.1"/>
    <property type="molecule type" value="Genomic_DNA"/>
</dbReference>
<feature type="compositionally biased region" description="Basic and acidic residues" evidence="6">
    <location>
        <begin position="289"/>
        <end position="302"/>
    </location>
</feature>
<protein>
    <recommendedName>
        <fullName evidence="8">Protein kinase domain-containing protein</fullName>
    </recommendedName>
</protein>
<accession>A0A0M9WFU3</accession>
<comment type="caution">
    <text evidence="9">The sequence shown here is derived from an EMBL/GenBank/DDBJ whole genome shotgun (WGS) entry which is preliminary data.</text>
</comment>
<dbReference type="InterPro" id="IPR000719">
    <property type="entry name" value="Prot_kinase_dom"/>
</dbReference>
<feature type="region of interest" description="Disordered" evidence="6">
    <location>
        <begin position="458"/>
        <end position="477"/>
    </location>
</feature>
<feature type="region of interest" description="Disordered" evidence="6">
    <location>
        <begin position="555"/>
        <end position="591"/>
    </location>
</feature>
<sequence length="1267" mass="139233">MVATFSPHRDSGGTLHLPSHSGIHHVDASSAIRQLRRSLSRSPSKSSNFFLNPRTHSPSKSSYISSPLSPSRRASQNNFVLFPSHQSHQSPLAVPYPPSAKISRPAMRRRTSPRSPAKRVLSVSTDSGNAAPTQPISLPSGEENDLTLADLVAPGQSTTPDSPCFINTTSTPLGESTFAPRSTLSRIEKRRSGTFGSFATGSPLKRSDGIMNLDQASRGSPSAKRRSVHTPTFAAEFSIFDNEVENTTPEGSPTRNEIPSFPTPVQPHSPFATIPKRSSSLRRSTLQQRGDRPLFGRPRAIDDSTDASTPETPLSVRPRMSFDSSLFQPGSENIFSPRPPASPLFSNSPANPPINPTVNTTQPPRPTAHPLSRTITQSSSGSSIEDSPTHEPVHKPEGRRPMFNFSKSLPAGATRPAPVSQITREDAAETFATPDNFRLVKPLPAAFMSTGLISKKNRNAEENPGFNKSMPDTPCKRPVNLFTAGPNPTDRLFDKSRLVHQSDAVTASPFNPPTTSRPKPSPFARGMGIFGSSFNRPEASRRGSFASIDGDELTLAQSPSSRHDSQPLNDDFPPTPTKQPFLPSRTYPPAASQLPSLERLSETASPLHEKFLQASPHTPRDRYFPPDPSGLSISVPSDHQCVQEHDLPATPTGPRDSWSSFRRPSLQISGYHVPDVDPTLTSRFDSVELIGTGEFSQVFRVAQPHDASFPSVFSLPSSEPRSPTSLPHQVWAVKKSKQPYLGLKDRERRIREVEVLKALTNCDHVISFMDSWENNGHLYIQTEFCEEGSLDGFLAQAGLKARLDDFRIWKILLEMSLGLKQIHDEGFIHLDLKPANILVTFEGTLKIGDFGMATRWPAENGIEGEGDREYIGPEILMGRFDKPADIFSLGLIIFEIAGNVELPDNGVSWQKLRNGDMSDVPSLTWSSETSIFRDASGNPISEGSSFEDLCTSDLGDNDFDDDFLTSRQLSNPKPQRLARSGELIDPPNFMVDANHPHALDGIVRWMISPEPQNRPTADQILETYGVQFINQRRRAGATVFEGNWGPADEILAEDAEMIDVVLGLFFPLSFSFFFPLSPLPGVQPGSIFLFFFFSLFFFCLIFDAMFSRYDIIPPSHASTVEAGVFCCGLGFGGVFDPSSSDLGVTLSSSRIPLEFAEGSSPCFPGFFFFFFFFFFLYDSIPSVTRCQKCTNLAGCLLLEMVKATLGFAVFVPTYYLLGSNCSAILLSRDIGSNSMSGWRGNITAIFLLCFFFFVFVSSDDECVPSWQ</sequence>
<keyword evidence="7" id="KW-0472">Membrane</keyword>
<dbReference type="GO" id="GO:0005634">
    <property type="term" value="C:nucleus"/>
    <property type="evidence" value="ECO:0007669"/>
    <property type="project" value="TreeGrafter"/>
</dbReference>
<dbReference type="Pfam" id="PF00069">
    <property type="entry name" value="Pkinase"/>
    <property type="match status" value="1"/>
</dbReference>
<dbReference type="FunFam" id="1.10.510.10:FF:000536">
    <property type="entry name" value="Cyclin-dependent kinase WEE1"/>
    <property type="match status" value="1"/>
</dbReference>
<evidence type="ECO:0000256" key="2">
    <source>
        <dbReference type="ARBA" id="ARBA00022741"/>
    </source>
</evidence>
<reference evidence="9 10" key="1">
    <citation type="submission" date="2015-08" db="EMBL/GenBank/DDBJ databases">
        <title>Genome sequencing of Penicillium nordicum.</title>
        <authorList>
            <person name="Nguyen H.D."/>
            <person name="Seifert K.A."/>
        </authorList>
    </citation>
    <scope>NUCLEOTIDE SEQUENCE [LARGE SCALE GENOMIC DNA]</scope>
    <source>
        <strain evidence="9 10">DAOMC 185683</strain>
    </source>
</reference>
<gene>
    <name evidence="9" type="ORF">ACN38_g5836</name>
</gene>
<feature type="transmembrane region" description="Helical" evidence="7">
    <location>
        <begin position="1088"/>
        <end position="1106"/>
    </location>
</feature>
<feature type="compositionally biased region" description="Polar residues" evidence="6">
    <location>
        <begin position="245"/>
        <end position="257"/>
    </location>
</feature>
<feature type="transmembrane region" description="Helical" evidence="7">
    <location>
        <begin position="1237"/>
        <end position="1256"/>
    </location>
</feature>
<comment type="similarity">
    <text evidence="5">Belongs to the protein kinase superfamily. Ser/Thr protein kinase family. GCN2 subfamily.</text>
</comment>
<dbReference type="STRING" id="229535.A0A0M9WFU3"/>
<dbReference type="Gene3D" id="3.30.200.20">
    <property type="entry name" value="Phosphorylase Kinase, domain 1"/>
    <property type="match status" value="1"/>
</dbReference>
<dbReference type="GO" id="GO:0004713">
    <property type="term" value="F:protein tyrosine kinase activity"/>
    <property type="evidence" value="ECO:0007669"/>
    <property type="project" value="TreeGrafter"/>
</dbReference>
<dbReference type="Proteomes" id="UP000037696">
    <property type="component" value="Unassembled WGS sequence"/>
</dbReference>
<evidence type="ECO:0000256" key="6">
    <source>
        <dbReference type="SAM" id="MobiDB-lite"/>
    </source>
</evidence>
<feature type="transmembrane region" description="Helical" evidence="7">
    <location>
        <begin position="1163"/>
        <end position="1180"/>
    </location>
</feature>
<keyword evidence="3" id="KW-0418">Kinase</keyword>
<feature type="compositionally biased region" description="Low complexity" evidence="6">
    <location>
        <begin position="58"/>
        <end position="70"/>
    </location>
</feature>
<dbReference type="PROSITE" id="PS50011">
    <property type="entry name" value="PROTEIN_KINASE_DOM"/>
    <property type="match status" value="1"/>
</dbReference>
<feature type="region of interest" description="Disordered" evidence="6">
    <location>
        <begin position="194"/>
        <end position="228"/>
    </location>
</feature>
<keyword evidence="1" id="KW-0808">Transferase</keyword>
<feature type="domain" description="Protein kinase" evidence="8">
    <location>
        <begin position="684"/>
        <end position="1029"/>
    </location>
</feature>
<dbReference type="FunFam" id="3.30.200.20:FF:000611">
    <property type="entry name" value="Protein kinase, putative"/>
    <property type="match status" value="1"/>
</dbReference>
<feature type="region of interest" description="Disordered" evidence="6">
    <location>
        <begin position="503"/>
        <end position="543"/>
    </location>
</feature>
<proteinExistence type="inferred from homology"/>
<feature type="compositionally biased region" description="Polar residues" evidence="6">
    <location>
        <begin position="503"/>
        <end position="518"/>
    </location>
</feature>
<dbReference type="AlphaFoldDB" id="A0A0M9WFU3"/>
<feature type="compositionally biased region" description="Low complexity" evidence="6">
    <location>
        <begin position="372"/>
        <end position="386"/>
    </location>
</feature>
<dbReference type="CDD" id="cd14052">
    <property type="entry name" value="PTKc_Wee1_fungi"/>
    <property type="match status" value="1"/>
</dbReference>
<keyword evidence="7" id="KW-1133">Transmembrane helix</keyword>
<dbReference type="InterPro" id="IPR011009">
    <property type="entry name" value="Kinase-like_dom_sf"/>
</dbReference>
<feature type="compositionally biased region" description="Low complexity" evidence="6">
    <location>
        <begin position="277"/>
        <end position="288"/>
    </location>
</feature>
<name>A0A0M9WFU3_9EURO</name>
<evidence type="ECO:0000256" key="7">
    <source>
        <dbReference type="SAM" id="Phobius"/>
    </source>
</evidence>
<feature type="region of interest" description="Disordered" evidence="6">
    <location>
        <begin position="611"/>
        <end position="636"/>
    </location>
</feature>
<keyword evidence="2" id="KW-0547">Nucleotide-binding</keyword>
<keyword evidence="10" id="KW-1185">Reference proteome</keyword>
<evidence type="ECO:0000313" key="9">
    <source>
        <dbReference type="EMBL" id="KOS43259.1"/>
    </source>
</evidence>
<evidence type="ECO:0000256" key="5">
    <source>
        <dbReference type="ARBA" id="ARBA00037982"/>
    </source>
</evidence>
<evidence type="ECO:0000256" key="1">
    <source>
        <dbReference type="ARBA" id="ARBA00022679"/>
    </source>
</evidence>
<dbReference type="Gene3D" id="1.10.510.10">
    <property type="entry name" value="Transferase(Phosphotransferase) domain 1"/>
    <property type="match status" value="1"/>
</dbReference>
<keyword evidence="7" id="KW-0812">Transmembrane</keyword>
<dbReference type="InterPro" id="IPR008271">
    <property type="entry name" value="Ser/Thr_kinase_AS"/>
</dbReference>
<evidence type="ECO:0000313" key="10">
    <source>
        <dbReference type="Proteomes" id="UP000037696"/>
    </source>
</evidence>
<keyword evidence="4" id="KW-0067">ATP-binding</keyword>
<evidence type="ECO:0000256" key="3">
    <source>
        <dbReference type="ARBA" id="ARBA00022777"/>
    </source>
</evidence>
<dbReference type="PROSITE" id="PS00108">
    <property type="entry name" value="PROTEIN_KINASE_ST"/>
    <property type="match status" value="1"/>
</dbReference>
<feature type="region of interest" description="Disordered" evidence="6">
    <location>
        <begin position="1"/>
        <end position="70"/>
    </location>
</feature>